<dbReference type="SMART" id="SM00479">
    <property type="entry name" value="EXOIII"/>
    <property type="match status" value="1"/>
</dbReference>
<dbReference type="HAMAP" id="MF_00356">
    <property type="entry name" value="DNApol_PolC"/>
    <property type="match status" value="1"/>
</dbReference>
<comment type="catalytic activity">
    <reaction evidence="10 11">
        <text>DNA(n) + a 2'-deoxyribonucleoside 5'-triphosphate = DNA(n+1) + diphosphate</text>
        <dbReference type="Rhea" id="RHEA:22508"/>
        <dbReference type="Rhea" id="RHEA-COMP:17339"/>
        <dbReference type="Rhea" id="RHEA-COMP:17340"/>
        <dbReference type="ChEBI" id="CHEBI:33019"/>
        <dbReference type="ChEBI" id="CHEBI:61560"/>
        <dbReference type="ChEBI" id="CHEBI:173112"/>
        <dbReference type="EC" id="2.7.7.7"/>
    </reaction>
</comment>
<keyword evidence="3 11" id="KW-0808">Transferase</keyword>
<dbReference type="InterPro" id="IPR029460">
    <property type="entry name" value="DNAPol_HHH"/>
</dbReference>
<evidence type="ECO:0000256" key="9">
    <source>
        <dbReference type="ARBA" id="ARBA00022932"/>
    </source>
</evidence>
<dbReference type="CDD" id="cd06127">
    <property type="entry name" value="DEDDh"/>
    <property type="match status" value="1"/>
</dbReference>
<dbReference type="Gene3D" id="6.10.140.1510">
    <property type="match status" value="1"/>
</dbReference>
<dbReference type="PANTHER" id="PTHR32294">
    <property type="entry name" value="DNA POLYMERASE III SUBUNIT ALPHA"/>
    <property type="match status" value="1"/>
</dbReference>
<proteinExistence type="inferred from homology"/>
<evidence type="ECO:0000259" key="12">
    <source>
        <dbReference type="SMART" id="SM00479"/>
    </source>
</evidence>
<evidence type="ECO:0000256" key="6">
    <source>
        <dbReference type="ARBA" id="ARBA00022722"/>
    </source>
</evidence>
<dbReference type="GO" id="GO:0003677">
    <property type="term" value="F:DNA binding"/>
    <property type="evidence" value="ECO:0007669"/>
    <property type="project" value="UniProtKB-UniRule"/>
</dbReference>
<dbReference type="Gene3D" id="1.10.150.700">
    <property type="entry name" value="PolC, middle finger domain"/>
    <property type="match status" value="1"/>
</dbReference>
<reference evidence="14 15" key="1">
    <citation type="submission" date="2022-05" db="EMBL/GenBank/DDBJ databases">
        <title>'Parthenium hysterophorus' phyllody phytoplasma strain PR34.</title>
        <authorList>
            <person name="Kirdat K."/>
            <person name="Tiwarekar B."/>
            <person name="Yadav A."/>
        </authorList>
    </citation>
    <scope>NUCLEOTIDE SEQUENCE [LARGE SCALE GENOMIC DNA]</scope>
    <source>
        <strain evidence="14 15">PR34</strain>
    </source>
</reference>
<keyword evidence="5 11" id="KW-0235">DNA replication</keyword>
<dbReference type="Gene3D" id="1.10.150.870">
    <property type="match status" value="1"/>
</dbReference>
<comment type="similarity">
    <text evidence="11">Belongs to the DNA polymerase type-C family. PolC subfamily.</text>
</comment>
<dbReference type="Pfam" id="PF00929">
    <property type="entry name" value="RNase_T"/>
    <property type="match status" value="1"/>
</dbReference>
<dbReference type="RefSeq" id="WP_193622011.1">
    <property type="nucleotide sequence ID" value="NZ_JACRYS020000003.1"/>
</dbReference>
<dbReference type="Pfam" id="PF17657">
    <property type="entry name" value="DNA_pol3_finger"/>
    <property type="match status" value="1"/>
</dbReference>
<dbReference type="InterPro" id="IPR003141">
    <property type="entry name" value="Pol/His_phosphatase_N"/>
</dbReference>
<evidence type="ECO:0000256" key="11">
    <source>
        <dbReference type="HAMAP-Rule" id="MF_00356"/>
    </source>
</evidence>
<evidence type="ECO:0000256" key="3">
    <source>
        <dbReference type="ARBA" id="ARBA00022679"/>
    </source>
</evidence>
<evidence type="ECO:0000256" key="4">
    <source>
        <dbReference type="ARBA" id="ARBA00022695"/>
    </source>
</evidence>
<dbReference type="Gene3D" id="3.20.20.140">
    <property type="entry name" value="Metal-dependent hydrolases"/>
    <property type="match status" value="2"/>
</dbReference>
<dbReference type="InterPro" id="IPR036397">
    <property type="entry name" value="RNaseH_sf"/>
</dbReference>
<dbReference type="InterPro" id="IPR006308">
    <property type="entry name" value="Pol_III_a_PolC-type_gram_pos"/>
</dbReference>
<dbReference type="CDD" id="cd07432">
    <property type="entry name" value="PHP_HisPPase"/>
    <property type="match status" value="1"/>
</dbReference>
<dbReference type="GO" id="GO:0003887">
    <property type="term" value="F:DNA-directed DNA polymerase activity"/>
    <property type="evidence" value="ECO:0007669"/>
    <property type="project" value="UniProtKB-UniRule"/>
</dbReference>
<dbReference type="InterPro" id="IPR040982">
    <property type="entry name" value="DNA_pol3_finger"/>
</dbReference>
<keyword evidence="6 11" id="KW-0540">Nuclease</keyword>
<dbReference type="SMART" id="SM00481">
    <property type="entry name" value="POLIIIAc"/>
    <property type="match status" value="1"/>
</dbReference>
<feature type="domain" description="Exonuclease" evidence="12">
    <location>
        <begin position="527"/>
        <end position="702"/>
    </location>
</feature>
<dbReference type="KEGG" id="pphy:H7686_0000080"/>
<organism evidence="14 15">
    <name type="scientific">Candidatus Phytoplasma asiaticum</name>
    <dbReference type="NCBI Taxonomy" id="2763338"/>
    <lineage>
        <taxon>Bacteria</taxon>
        <taxon>Bacillati</taxon>
        <taxon>Mycoplasmatota</taxon>
        <taxon>Mollicutes</taxon>
        <taxon>Acholeplasmatales</taxon>
        <taxon>Acholeplasmataceae</taxon>
        <taxon>Candidatus Phytoplasma</taxon>
        <taxon>16SrII (Peanut WB group)</taxon>
    </lineage>
</organism>
<evidence type="ECO:0000256" key="10">
    <source>
        <dbReference type="ARBA" id="ARBA00049244"/>
    </source>
</evidence>
<dbReference type="EMBL" id="CP097206">
    <property type="protein sequence ID" value="UQV27231.1"/>
    <property type="molecule type" value="Genomic_DNA"/>
</dbReference>
<dbReference type="GO" id="GO:0008408">
    <property type="term" value="F:3'-5' exonuclease activity"/>
    <property type="evidence" value="ECO:0007669"/>
    <property type="project" value="UniProtKB-UniRule"/>
</dbReference>
<dbReference type="InterPro" id="IPR012337">
    <property type="entry name" value="RNaseH-like_sf"/>
</dbReference>
<dbReference type="InterPro" id="IPR013520">
    <property type="entry name" value="Ribonucl_H"/>
</dbReference>
<dbReference type="InterPro" id="IPR006054">
    <property type="entry name" value="DnaQ"/>
</dbReference>
<evidence type="ECO:0000313" key="15">
    <source>
        <dbReference type="Proteomes" id="UP000769022"/>
    </source>
</evidence>
<comment type="subcellular location">
    <subcellularLocation>
        <location evidence="11">Cytoplasm</location>
    </subcellularLocation>
</comment>
<evidence type="ECO:0000256" key="1">
    <source>
        <dbReference type="ARBA" id="ARBA00003452"/>
    </source>
</evidence>
<keyword evidence="8 11" id="KW-0269">Exonuclease</keyword>
<keyword evidence="7 11" id="KW-0378">Hydrolase</keyword>
<accession>A0AAX3B962</accession>
<dbReference type="InterPro" id="IPR011708">
    <property type="entry name" value="DNA_pol3_alpha_NTPase_dom"/>
</dbReference>
<dbReference type="FunFam" id="3.30.420.10:FF:000045">
    <property type="entry name" value="3'-5' exonuclease DinG"/>
    <property type="match status" value="1"/>
</dbReference>
<dbReference type="CDD" id="cd07435">
    <property type="entry name" value="PHP_PolIIIA_POLC"/>
    <property type="match status" value="1"/>
</dbReference>
<keyword evidence="15" id="KW-1185">Reference proteome</keyword>
<dbReference type="InterPro" id="IPR004013">
    <property type="entry name" value="PHP_dom"/>
</dbReference>
<evidence type="ECO:0000256" key="5">
    <source>
        <dbReference type="ARBA" id="ARBA00022705"/>
    </source>
</evidence>
<dbReference type="InterPro" id="IPR044923">
    <property type="entry name" value="PolC_middle_finger_sf"/>
</dbReference>
<evidence type="ECO:0000256" key="7">
    <source>
        <dbReference type="ARBA" id="ARBA00022801"/>
    </source>
</evidence>
<dbReference type="SUPFAM" id="SSF53098">
    <property type="entry name" value="Ribonuclease H-like"/>
    <property type="match status" value="1"/>
</dbReference>
<keyword evidence="4 11" id="KW-0548">Nucleotidyltransferase</keyword>
<dbReference type="Gene3D" id="3.30.420.10">
    <property type="entry name" value="Ribonuclease H-like superfamily/Ribonuclease H"/>
    <property type="match status" value="1"/>
</dbReference>
<dbReference type="Gene3D" id="3.30.1900.20">
    <property type="match status" value="1"/>
</dbReference>
<evidence type="ECO:0000313" key="14">
    <source>
        <dbReference type="EMBL" id="UQV27231.1"/>
    </source>
</evidence>
<keyword evidence="2 11" id="KW-0963">Cytoplasm</keyword>
<feature type="domain" description="Polymerase/histidinol phosphatase N-terminal" evidence="13">
    <location>
        <begin position="435"/>
        <end position="502"/>
    </location>
</feature>
<dbReference type="NCBIfam" id="TIGR00573">
    <property type="entry name" value="dnaq"/>
    <property type="match status" value="1"/>
</dbReference>
<dbReference type="Pfam" id="PF02811">
    <property type="entry name" value="PHP"/>
    <property type="match status" value="1"/>
</dbReference>
<comment type="function">
    <text evidence="1 11">Required for replicative DNA synthesis. This DNA polymerase also exhibits 3' to 5' exonuclease activity.</text>
</comment>
<evidence type="ECO:0000259" key="13">
    <source>
        <dbReference type="SMART" id="SM00481"/>
    </source>
</evidence>
<dbReference type="EC" id="2.7.7.7" evidence="11"/>
<protein>
    <recommendedName>
        <fullName evidence="11">DNA polymerase III PolC-type</fullName>
        <shortName evidence="11">PolIII</shortName>
        <ecNumber evidence="11">2.7.7.7</ecNumber>
    </recommendedName>
</protein>
<dbReference type="Proteomes" id="UP000769022">
    <property type="component" value="Chromosome"/>
</dbReference>
<dbReference type="PANTHER" id="PTHR32294:SF5">
    <property type="entry name" value="DNA POLYMERASE III POLC-TYPE"/>
    <property type="match status" value="1"/>
</dbReference>
<dbReference type="InterPro" id="IPR004805">
    <property type="entry name" value="DnaE2/DnaE/PolC"/>
</dbReference>
<gene>
    <name evidence="11" type="primary">polC</name>
    <name evidence="14" type="ORF">H7686_0000080</name>
</gene>
<dbReference type="GO" id="GO:0005737">
    <property type="term" value="C:cytoplasm"/>
    <property type="evidence" value="ECO:0007669"/>
    <property type="project" value="UniProtKB-SubCell"/>
</dbReference>
<evidence type="ECO:0000256" key="2">
    <source>
        <dbReference type="ARBA" id="ARBA00022490"/>
    </source>
</evidence>
<dbReference type="Pfam" id="PF14579">
    <property type="entry name" value="HHH_6"/>
    <property type="match status" value="1"/>
</dbReference>
<sequence length="1911" mass="224653">MKLYSKFIKFIKNKNIPNFPLIEVVVNDKQTNSWDCFFQIEEYPEETTHFECFEKEFQKFFLKQLSEDLENFVQLQPTINVHFRILNWNLLKDDSIWKKHYQYMLDRFLIDPNIDKELVFCFRKTPFIYIDRKKCLFVKDKHFYKKINDTKEYYNKLKEFQLKLSQLQDLMMRIYKFEFKFELISTFEDLKKIEKLISSDCGPIEIKNLLGYVQHHVKYRDLKWNKIGFELVNPKNFLSNLNFKVDFIVINHWLKTKKSQKLIDLLPEGVLVLITIKIVKKKYYNLEDLETFEILEQIPEQKYLLSEIPFIDDANKDENEFKKKFELFVNKLRINRILIKCFVQYGEKDPKKTRFYLVDPNSHQDSISIIEWSNYFNIDKKNFSLSDVPADSLILATISIKENSIKDKGLYFDLVRYCKLKSKIKLDDYSGTKRIEFHTHTKMSNLDAITSAKDYIELAEKWGHEAIAFTDHDGLYAFPEISKYISNKNIKAIVGVELNFVEEKPIFITNQEINLNKFSNFFLKNYNYVVLDIETTGFSKTRDRIISIAAVKIKNGKIVQYFNELINPGKDIKINDSIQELTNISNEILSKKPHIKEIFPNFLDFITDFSDCALVAHNASFDIEFLQEVSKKIGLFWPVLPIIDTLALAQKHLNNLLKFFSLEKIVQSLKIKLDSEGQYHNALFDAKATAFVFLKMLEILEKQQILNFYDLQGALDIKWERPYHVNVLVKNKKGYKNLFRLISDALTKDFLKKPRLLKSNFEKYREGLLIGSGCFDSNVFNIALYKNDDELAQAISYYDYIEVQPPNAYRHIMHELNGSKKFENDNLYGRVIIQDIILKIIKEAQRQNKIIIATGDVHYLYPYEKVLREVYINAKLIGGGIHRLSKYEDPHCLPDNYFLTTKEMLNAFDFINDEQLKQDVVINNTHLLNQQIEKFQFFSNQLFNIPDNMFAKSLNISSIRSEILNIINEKIFNLYGKLLHPSIKYRIEQELSVIAPKDNLEINNIAAIYYLSYLLVKKSNEDGYPVGSRGSVGASLIANILGITEINPLPPHYRCVICKYTIMKMSITETLTFEYNNYFRSWPFIVDIQQYQKKIKNIFSGYDLPKEKCPYCNQLFVKDGQDIPFETFLGFDGNKKPDIDLNFSGDYQNKIHNYLREMLGENCVFRVGTIQTVAKQNAYGYIKSFMEEKNVNIRKDEKERRISMIEGVKRSTGQHPGGIVIIPGGISIYDVTPIQFPANDVSSQWKTTHFDYHALEKNLFKLDILGHDDPTLIKFLMDDVLQNPSKFPFSRFQDIPVDDQQVYEIFANQDDCKISQAIPEFGTDFVIKMLKDIYLQEKKFNFSNLVKVSGLSHGTGVWSGNAQKILFFHREYFEDYLKSKGFGCLERYVPFDIPLDIANLIFQDRYLSIKNIVDDGFNDKMINRINTYFEDHIKQVIPDCFEYGIYVFREEKISSINRLENTEFIKAFGILENHQDKIKDIIDLNIGYKQILDYHKIVEYLNKIKNSGEELLNEILKKSNIENESQFLKEILNKLSEDITKSNCFQIEFFLNKNFEEILIKNNISGNDPINDFNKFLNCFVKLSKKFLCDRILDIINIINLMKIHIKEFLVNNFQKIKESLVNEVLKIKTSIKKDQDDIDKCQSKENLNNEYIRLFPFSLSVCKNMVLKGQCVVFDEIIFCRDDILNYLISKGLEKSMAFEIMELVRKGKQNHDKQKWLYLSKKMRDHNVDDWYIESLQRIQYLFPKPHAAAYVLMALRIAWFKVHAPLLFYKGYFSTRVSQFDYDNMILACDNLKKIIDEKSKKELTLVQKEKLHTLKIAKEMKDRGYNFLPIDLNKSEANLFVMELSSNSLIMPFITIDGLGQVGANNIVKARGEKLFTQQDFEKRVKLNKTILKKFHDLNLIKQLPLE</sequence>
<name>A0AAX3B962_9MOLU</name>
<dbReference type="Pfam" id="PF07733">
    <property type="entry name" value="DNA_pol3_alpha"/>
    <property type="match status" value="1"/>
</dbReference>
<dbReference type="GO" id="GO:0006261">
    <property type="term" value="P:DNA-templated DNA replication"/>
    <property type="evidence" value="ECO:0007669"/>
    <property type="project" value="UniProtKB-UniRule"/>
</dbReference>
<keyword evidence="9 11" id="KW-0239">DNA-directed DNA polymerase</keyword>
<evidence type="ECO:0000256" key="8">
    <source>
        <dbReference type="ARBA" id="ARBA00022839"/>
    </source>
</evidence>